<dbReference type="AlphaFoldDB" id="A0AAD1XU26"/>
<protein>
    <submittedName>
        <fullName evidence="1">Uncharacterized protein</fullName>
    </submittedName>
</protein>
<reference evidence="1" key="1">
    <citation type="submission" date="2023-07" db="EMBL/GenBank/DDBJ databases">
        <authorList>
            <consortium name="AG Swart"/>
            <person name="Singh M."/>
            <person name="Singh A."/>
            <person name="Seah K."/>
            <person name="Emmerich C."/>
        </authorList>
    </citation>
    <scope>NUCLEOTIDE SEQUENCE</scope>
    <source>
        <strain evidence="1">DP1</strain>
    </source>
</reference>
<sequence>MSRSIEEHSELSKSQDLDTKVDALIHRKKQEEENGVVIQGGEIISSHDVMEEKNDVVQFTNVENAKIERSSKQDTRDKIIHTDSCNQMNKYEIDDNVSDKDITKARYDRYGTVIQRSKDRSPHKVSFKDQVGEGKVATVIRVESYKKYNKDGERKGSTVTCACHIF</sequence>
<evidence type="ECO:0000313" key="1">
    <source>
        <dbReference type="EMBL" id="CAI2378497.1"/>
    </source>
</evidence>
<dbReference type="EMBL" id="CAMPGE010020230">
    <property type="protein sequence ID" value="CAI2378497.1"/>
    <property type="molecule type" value="Genomic_DNA"/>
</dbReference>
<gene>
    <name evidence="1" type="ORF">ECRASSUSDP1_LOCUS19894</name>
</gene>
<proteinExistence type="predicted"/>
<evidence type="ECO:0000313" key="2">
    <source>
        <dbReference type="Proteomes" id="UP001295684"/>
    </source>
</evidence>
<dbReference type="Proteomes" id="UP001295684">
    <property type="component" value="Unassembled WGS sequence"/>
</dbReference>
<organism evidence="1 2">
    <name type="scientific">Euplotes crassus</name>
    <dbReference type="NCBI Taxonomy" id="5936"/>
    <lineage>
        <taxon>Eukaryota</taxon>
        <taxon>Sar</taxon>
        <taxon>Alveolata</taxon>
        <taxon>Ciliophora</taxon>
        <taxon>Intramacronucleata</taxon>
        <taxon>Spirotrichea</taxon>
        <taxon>Hypotrichia</taxon>
        <taxon>Euplotida</taxon>
        <taxon>Euplotidae</taxon>
        <taxon>Moneuplotes</taxon>
    </lineage>
</organism>
<keyword evidence="2" id="KW-1185">Reference proteome</keyword>
<comment type="caution">
    <text evidence="1">The sequence shown here is derived from an EMBL/GenBank/DDBJ whole genome shotgun (WGS) entry which is preliminary data.</text>
</comment>
<accession>A0AAD1XU26</accession>
<name>A0AAD1XU26_EUPCR</name>